<evidence type="ECO:0000259" key="1">
    <source>
        <dbReference type="Pfam" id="PF07731"/>
    </source>
</evidence>
<feature type="domain" description="Plastocyanin-like" evidence="1">
    <location>
        <begin position="344"/>
        <end position="455"/>
    </location>
</feature>
<dbReference type="InterPro" id="IPR011706">
    <property type="entry name" value="Cu-oxidase_C"/>
</dbReference>
<organism evidence="3 4">
    <name type="scientific">Marinomonas colpomeniae</name>
    <dbReference type="NCBI Taxonomy" id="2774408"/>
    <lineage>
        <taxon>Bacteria</taxon>
        <taxon>Pseudomonadati</taxon>
        <taxon>Pseudomonadota</taxon>
        <taxon>Gammaproteobacteria</taxon>
        <taxon>Oceanospirillales</taxon>
        <taxon>Oceanospirillaceae</taxon>
        <taxon>Marinomonas</taxon>
    </lineage>
</organism>
<dbReference type="Proteomes" id="UP000604161">
    <property type="component" value="Unassembled WGS sequence"/>
</dbReference>
<name>A0ABR8NVB3_9GAMM</name>
<dbReference type="InterPro" id="IPR008972">
    <property type="entry name" value="Cupredoxin"/>
</dbReference>
<evidence type="ECO:0000313" key="3">
    <source>
        <dbReference type="EMBL" id="MBD5769540.1"/>
    </source>
</evidence>
<dbReference type="Pfam" id="PF07732">
    <property type="entry name" value="Cu-oxidase_3"/>
    <property type="match status" value="1"/>
</dbReference>
<sequence length="456" mass="50763">MENSVLNRRNFIKSSMAIAIVGALPQLILAKQSSTEFDYELIIAPADVNIVPGGSTPALSFNGGYPSPVIRAKQHQPVRIRVINQLKEPTTIHWHGLRIPIDMDGVPFLSQMPIMPGDTFDYEFTPPDAGTFWYHPHMNSIEQLGKGLVGALIVEEAEKPDFDADLVLCMKNWHIKDDGSFTALTSPQNAFRMGTPGRIMTINGEMHPTYDVPAGGAIRIRFLNVDNTLVYDVNSTDPDAQIIAIDGNPIEQPITLENHLMAPGMRLDLGVMSSKEVGKSITFKHKNKPLVTLRSVASTATFHSLPALPLNPIPEPDLNNAETIKFAFEWNANITPIHKDGKVNYNFWTMNRRSWEGMSKGNIPAPLAQLERGKTYLFELSNLTQYHHPIHIHGHTFTVLKSNKKAITPFHSDTVLLGKNETVIAALVADNPGRWMYHCHIIEHLKTGFMGYVEVS</sequence>
<proteinExistence type="predicted"/>
<evidence type="ECO:0000313" key="4">
    <source>
        <dbReference type="Proteomes" id="UP000604161"/>
    </source>
</evidence>
<dbReference type="SUPFAM" id="SSF49503">
    <property type="entry name" value="Cupredoxins"/>
    <property type="match status" value="3"/>
</dbReference>
<dbReference type="PANTHER" id="PTHR11709:SF2">
    <property type="entry name" value="MULTICOPPER OXIDASE LPR1"/>
    <property type="match status" value="1"/>
</dbReference>
<dbReference type="PANTHER" id="PTHR11709">
    <property type="entry name" value="MULTI-COPPER OXIDASE"/>
    <property type="match status" value="1"/>
</dbReference>
<protein>
    <submittedName>
        <fullName evidence="3">Multicopper oxidase family protein</fullName>
    </submittedName>
</protein>
<dbReference type="CDD" id="cd13906">
    <property type="entry name" value="CuRO_3_CumA_like"/>
    <property type="match status" value="1"/>
</dbReference>
<dbReference type="Gene3D" id="2.60.40.420">
    <property type="entry name" value="Cupredoxins - blue copper proteins"/>
    <property type="match status" value="3"/>
</dbReference>
<evidence type="ECO:0000259" key="2">
    <source>
        <dbReference type="Pfam" id="PF07732"/>
    </source>
</evidence>
<dbReference type="InterPro" id="IPR045087">
    <property type="entry name" value="Cu-oxidase_fam"/>
</dbReference>
<dbReference type="CDD" id="cd13861">
    <property type="entry name" value="CuRO_1_CumA_like"/>
    <property type="match status" value="1"/>
</dbReference>
<dbReference type="Pfam" id="PF07731">
    <property type="entry name" value="Cu-oxidase_2"/>
    <property type="match status" value="1"/>
</dbReference>
<dbReference type="EMBL" id="JACYFC010000001">
    <property type="protein sequence ID" value="MBD5769540.1"/>
    <property type="molecule type" value="Genomic_DNA"/>
</dbReference>
<reference evidence="3 4" key="1">
    <citation type="submission" date="2020-09" db="EMBL/GenBank/DDBJ databases">
        <title>Marinomonas sp. nov., isolated from the cysticercosis algae of Qingdao, China.</title>
        <authorList>
            <person name="Sun X."/>
        </authorList>
    </citation>
    <scope>NUCLEOTIDE SEQUENCE [LARGE SCALE GENOMIC DNA]</scope>
    <source>
        <strain evidence="3 4">SM2066</strain>
    </source>
</reference>
<dbReference type="InterPro" id="IPR011707">
    <property type="entry name" value="Cu-oxidase-like_N"/>
</dbReference>
<gene>
    <name evidence="3" type="ORF">IF202_00615</name>
</gene>
<accession>A0ABR8NVB3</accession>
<keyword evidence="4" id="KW-1185">Reference proteome</keyword>
<comment type="caution">
    <text evidence="3">The sequence shown here is derived from an EMBL/GenBank/DDBJ whole genome shotgun (WGS) entry which is preliminary data.</text>
</comment>
<feature type="domain" description="Plastocyanin-like" evidence="2">
    <location>
        <begin position="52"/>
        <end position="157"/>
    </location>
</feature>